<evidence type="ECO:0008006" key="12">
    <source>
        <dbReference type="Google" id="ProtNLM"/>
    </source>
</evidence>
<dbReference type="RefSeq" id="WP_344334262.1">
    <property type="nucleotide sequence ID" value="NZ_BAAAPZ010000001.1"/>
</dbReference>
<sequence>MAEEQRPGVSQRLQNAWRGLRSFRGEPQGGPLLGAPAAGPLEFSEPTEDELGRGAYEPYVSPSMRLAAAWSWRGIVVVAAIGVAGWLLSKVSVVVMPALIALLLAALLSPLNGVLVRKGWPKALAAATVFVGFIVLVAGLLALVGQQMVVGFQDLWGQVVKGFLTISDWLNSNPFGLDSSIISEQLDAAVDQGVHYLENNASNLAGGAAGAVMSVGSFFTALVLTLFTAFFLIKDGRQIFSWGIRLLPEPARAKTEGALLRGWQTLVQYVRVQIIVAGIDAIGIGLGAFILGLPLVIPLTLMVFIASFVPIVGAVLTGVIAVLVALVSDGFVTAIIMLAIVLAVQQIESNVLQPLIMGRAVSVHPLAVVLAVAAGGFLAGILGMVFAVPAVAVANTVVKSFVGRGDEVVELDEDPETDTGPAASAETTADRAAAKAAEKAAEAVGARVPEQARTGEAADPASAGDGDAAGGPGRGMGEAPGDSPADGGGGRPSGG</sequence>
<comment type="caution">
    <text evidence="10">The sequence shown here is derived from an EMBL/GenBank/DDBJ whole genome shotgun (WGS) entry which is preliminary data.</text>
</comment>
<keyword evidence="3" id="KW-0813">Transport</keyword>
<evidence type="ECO:0000256" key="4">
    <source>
        <dbReference type="ARBA" id="ARBA00022475"/>
    </source>
</evidence>
<dbReference type="Proteomes" id="UP001500984">
    <property type="component" value="Unassembled WGS sequence"/>
</dbReference>
<dbReference type="EMBL" id="BAAAPZ010000001">
    <property type="protein sequence ID" value="GAA2086527.1"/>
    <property type="molecule type" value="Genomic_DNA"/>
</dbReference>
<feature type="transmembrane region" description="Helical" evidence="9">
    <location>
        <begin position="367"/>
        <end position="394"/>
    </location>
</feature>
<keyword evidence="11" id="KW-1185">Reference proteome</keyword>
<comment type="similarity">
    <text evidence="2">Belongs to the autoinducer-2 exporter (AI-2E) (TC 2.A.86) family.</text>
</comment>
<feature type="transmembrane region" description="Helical" evidence="9">
    <location>
        <begin position="303"/>
        <end position="324"/>
    </location>
</feature>
<proteinExistence type="inferred from homology"/>
<evidence type="ECO:0000256" key="3">
    <source>
        <dbReference type="ARBA" id="ARBA00022448"/>
    </source>
</evidence>
<evidence type="ECO:0000256" key="1">
    <source>
        <dbReference type="ARBA" id="ARBA00004651"/>
    </source>
</evidence>
<evidence type="ECO:0000256" key="5">
    <source>
        <dbReference type="ARBA" id="ARBA00022692"/>
    </source>
</evidence>
<evidence type="ECO:0000313" key="10">
    <source>
        <dbReference type="EMBL" id="GAA2086527.1"/>
    </source>
</evidence>
<feature type="transmembrane region" description="Helical" evidence="9">
    <location>
        <begin position="208"/>
        <end position="233"/>
    </location>
</feature>
<feature type="transmembrane region" description="Helical" evidence="9">
    <location>
        <begin position="70"/>
        <end position="88"/>
    </location>
</feature>
<keyword evidence="4" id="KW-1003">Cell membrane</keyword>
<feature type="transmembrane region" description="Helical" evidence="9">
    <location>
        <begin position="123"/>
        <end position="144"/>
    </location>
</feature>
<dbReference type="PANTHER" id="PTHR21716:SF53">
    <property type="entry name" value="PERMEASE PERM-RELATED"/>
    <property type="match status" value="1"/>
</dbReference>
<reference evidence="10 11" key="1">
    <citation type="journal article" date="2019" name="Int. J. Syst. Evol. Microbiol.">
        <title>The Global Catalogue of Microorganisms (GCM) 10K type strain sequencing project: providing services to taxonomists for standard genome sequencing and annotation.</title>
        <authorList>
            <consortium name="The Broad Institute Genomics Platform"/>
            <consortium name="The Broad Institute Genome Sequencing Center for Infectious Disease"/>
            <person name="Wu L."/>
            <person name="Ma J."/>
        </authorList>
    </citation>
    <scope>NUCLEOTIDE SEQUENCE [LARGE SCALE GENOMIC DNA]</scope>
    <source>
        <strain evidence="10 11">JCM 15900</strain>
    </source>
</reference>
<feature type="region of interest" description="Disordered" evidence="8">
    <location>
        <begin position="409"/>
        <end position="495"/>
    </location>
</feature>
<keyword evidence="7 9" id="KW-0472">Membrane</keyword>
<feature type="compositionally biased region" description="Gly residues" evidence="8">
    <location>
        <begin position="467"/>
        <end position="478"/>
    </location>
</feature>
<keyword evidence="5 9" id="KW-0812">Transmembrane</keyword>
<evidence type="ECO:0000313" key="11">
    <source>
        <dbReference type="Proteomes" id="UP001500984"/>
    </source>
</evidence>
<evidence type="ECO:0000256" key="8">
    <source>
        <dbReference type="SAM" id="MobiDB-lite"/>
    </source>
</evidence>
<gene>
    <name evidence="10" type="ORF">GCM10009823_00240</name>
</gene>
<comment type="subcellular location">
    <subcellularLocation>
        <location evidence="1">Cell membrane</location>
        <topology evidence="1">Multi-pass membrane protein</topology>
    </subcellularLocation>
</comment>
<feature type="transmembrane region" description="Helical" evidence="9">
    <location>
        <begin position="331"/>
        <end position="347"/>
    </location>
</feature>
<dbReference type="InterPro" id="IPR002549">
    <property type="entry name" value="AI-2E-like"/>
</dbReference>
<feature type="compositionally biased region" description="Basic and acidic residues" evidence="8">
    <location>
        <begin position="428"/>
        <end position="441"/>
    </location>
</feature>
<feature type="compositionally biased region" description="Low complexity" evidence="8">
    <location>
        <begin position="455"/>
        <end position="466"/>
    </location>
</feature>
<evidence type="ECO:0000256" key="7">
    <source>
        <dbReference type="ARBA" id="ARBA00023136"/>
    </source>
</evidence>
<evidence type="ECO:0000256" key="6">
    <source>
        <dbReference type="ARBA" id="ARBA00022989"/>
    </source>
</evidence>
<keyword evidence="6 9" id="KW-1133">Transmembrane helix</keyword>
<feature type="compositionally biased region" description="Gly residues" evidence="8">
    <location>
        <begin position="486"/>
        <end position="495"/>
    </location>
</feature>
<protein>
    <recommendedName>
        <fullName evidence="12">AI-2E family transporter</fullName>
    </recommendedName>
</protein>
<evidence type="ECO:0000256" key="9">
    <source>
        <dbReference type="SAM" id="Phobius"/>
    </source>
</evidence>
<dbReference type="Pfam" id="PF01594">
    <property type="entry name" value="AI-2E_transport"/>
    <property type="match status" value="1"/>
</dbReference>
<feature type="transmembrane region" description="Helical" evidence="9">
    <location>
        <begin position="94"/>
        <end position="116"/>
    </location>
</feature>
<organism evidence="10 11">
    <name type="scientific">Brevibacterium salitolerans</name>
    <dbReference type="NCBI Taxonomy" id="1403566"/>
    <lineage>
        <taxon>Bacteria</taxon>
        <taxon>Bacillati</taxon>
        <taxon>Actinomycetota</taxon>
        <taxon>Actinomycetes</taxon>
        <taxon>Micrococcales</taxon>
        <taxon>Brevibacteriaceae</taxon>
        <taxon>Brevibacterium</taxon>
    </lineage>
</organism>
<accession>A0ABN2W8Z1</accession>
<feature type="transmembrane region" description="Helical" evidence="9">
    <location>
        <begin position="274"/>
        <end position="297"/>
    </location>
</feature>
<evidence type="ECO:0000256" key="2">
    <source>
        <dbReference type="ARBA" id="ARBA00009773"/>
    </source>
</evidence>
<dbReference type="PANTHER" id="PTHR21716">
    <property type="entry name" value="TRANSMEMBRANE PROTEIN"/>
    <property type="match status" value="1"/>
</dbReference>
<name>A0ABN2W8Z1_9MICO</name>